<dbReference type="InterPro" id="IPR020846">
    <property type="entry name" value="MFS_dom"/>
</dbReference>
<evidence type="ECO:0000259" key="8">
    <source>
        <dbReference type="PROSITE" id="PS50850"/>
    </source>
</evidence>
<dbReference type="Pfam" id="PF07690">
    <property type="entry name" value="MFS_1"/>
    <property type="match status" value="1"/>
</dbReference>
<evidence type="ECO:0000256" key="2">
    <source>
        <dbReference type="ARBA" id="ARBA00022448"/>
    </source>
</evidence>
<feature type="transmembrane region" description="Helical" evidence="7">
    <location>
        <begin position="305"/>
        <end position="326"/>
    </location>
</feature>
<evidence type="ECO:0000256" key="5">
    <source>
        <dbReference type="ARBA" id="ARBA00022989"/>
    </source>
</evidence>
<comment type="caution">
    <text evidence="9">The sequence shown here is derived from an EMBL/GenBank/DDBJ whole genome shotgun (WGS) entry which is preliminary data.</text>
</comment>
<evidence type="ECO:0000256" key="1">
    <source>
        <dbReference type="ARBA" id="ARBA00004651"/>
    </source>
</evidence>
<name>A0A8J3WUG6_9ACTN</name>
<dbReference type="Gene3D" id="1.20.1250.20">
    <property type="entry name" value="MFS general substrate transporter like domains"/>
    <property type="match status" value="1"/>
</dbReference>
<gene>
    <name evidence="9" type="ORF">Pta02_41030</name>
</gene>
<feature type="transmembrane region" description="Helical" evidence="7">
    <location>
        <begin position="82"/>
        <end position="101"/>
    </location>
</feature>
<feature type="transmembrane region" description="Helical" evidence="7">
    <location>
        <begin position="144"/>
        <end position="162"/>
    </location>
</feature>
<dbReference type="CDD" id="cd17321">
    <property type="entry name" value="MFS_MMR_MDR_like"/>
    <property type="match status" value="1"/>
</dbReference>
<dbReference type="PANTHER" id="PTHR42718">
    <property type="entry name" value="MAJOR FACILITATOR SUPERFAMILY MULTIDRUG TRANSPORTER MFSC"/>
    <property type="match status" value="1"/>
</dbReference>
<keyword evidence="2" id="KW-0813">Transport</keyword>
<evidence type="ECO:0000256" key="6">
    <source>
        <dbReference type="ARBA" id="ARBA00023136"/>
    </source>
</evidence>
<feature type="transmembrane region" description="Helical" evidence="7">
    <location>
        <begin position="107"/>
        <end position="132"/>
    </location>
</feature>
<dbReference type="InterPro" id="IPR036259">
    <property type="entry name" value="MFS_trans_sf"/>
</dbReference>
<dbReference type="EMBL" id="BOOK01000030">
    <property type="protein sequence ID" value="GII02095.1"/>
    <property type="molecule type" value="Genomic_DNA"/>
</dbReference>
<dbReference type="SUPFAM" id="SSF103473">
    <property type="entry name" value="MFS general substrate transporter"/>
    <property type="match status" value="1"/>
</dbReference>
<reference evidence="9" key="1">
    <citation type="submission" date="2021-01" db="EMBL/GenBank/DDBJ databases">
        <title>Whole genome shotgun sequence of Planobispora takensis NBRC 109077.</title>
        <authorList>
            <person name="Komaki H."/>
            <person name="Tamura T."/>
        </authorList>
    </citation>
    <scope>NUCLEOTIDE SEQUENCE</scope>
    <source>
        <strain evidence="9">NBRC 109077</strain>
    </source>
</reference>
<feature type="transmembrane region" description="Helical" evidence="7">
    <location>
        <begin position="405"/>
        <end position="424"/>
    </location>
</feature>
<feature type="transmembrane region" description="Helical" evidence="7">
    <location>
        <begin position="268"/>
        <end position="293"/>
    </location>
</feature>
<dbReference type="InterPro" id="IPR011701">
    <property type="entry name" value="MFS"/>
</dbReference>
<evidence type="ECO:0000256" key="4">
    <source>
        <dbReference type="ARBA" id="ARBA00022692"/>
    </source>
</evidence>
<feature type="transmembrane region" description="Helical" evidence="7">
    <location>
        <begin position="231"/>
        <end position="248"/>
    </location>
</feature>
<dbReference type="RefSeq" id="WP_203876448.1">
    <property type="nucleotide sequence ID" value="NZ_BOOK01000030.1"/>
</dbReference>
<comment type="subcellular location">
    <subcellularLocation>
        <location evidence="1">Cell membrane</location>
        <topology evidence="1">Multi-pass membrane protein</topology>
    </subcellularLocation>
</comment>
<evidence type="ECO:0000313" key="10">
    <source>
        <dbReference type="Proteomes" id="UP000634476"/>
    </source>
</evidence>
<dbReference type="PROSITE" id="PS50850">
    <property type="entry name" value="MFS"/>
    <property type="match status" value="1"/>
</dbReference>
<dbReference type="PANTHER" id="PTHR42718:SF47">
    <property type="entry name" value="METHYL VIOLOGEN RESISTANCE PROTEIN SMVA"/>
    <property type="match status" value="1"/>
</dbReference>
<dbReference type="AlphaFoldDB" id="A0A8J3WUG6"/>
<proteinExistence type="predicted"/>
<dbReference type="Proteomes" id="UP000634476">
    <property type="component" value="Unassembled WGS sequence"/>
</dbReference>
<organism evidence="9 10">
    <name type="scientific">Planobispora takensis</name>
    <dbReference type="NCBI Taxonomy" id="1367882"/>
    <lineage>
        <taxon>Bacteria</taxon>
        <taxon>Bacillati</taxon>
        <taxon>Actinomycetota</taxon>
        <taxon>Actinomycetes</taxon>
        <taxon>Streptosporangiales</taxon>
        <taxon>Streptosporangiaceae</taxon>
        <taxon>Planobispora</taxon>
    </lineage>
</organism>
<keyword evidence="10" id="KW-1185">Reference proteome</keyword>
<protein>
    <submittedName>
        <fullName evidence="9">MFS transporter</fullName>
    </submittedName>
</protein>
<accession>A0A8J3WUG6</accession>
<feature type="transmembrane region" description="Helical" evidence="7">
    <location>
        <begin position="53"/>
        <end position="70"/>
    </location>
</feature>
<evidence type="ECO:0000256" key="3">
    <source>
        <dbReference type="ARBA" id="ARBA00022475"/>
    </source>
</evidence>
<feature type="transmembrane region" description="Helical" evidence="7">
    <location>
        <begin position="14"/>
        <end position="38"/>
    </location>
</feature>
<dbReference type="GO" id="GO:0022857">
    <property type="term" value="F:transmembrane transporter activity"/>
    <property type="evidence" value="ECO:0007669"/>
    <property type="project" value="InterPro"/>
</dbReference>
<sequence>MDVNAPAKAGTREWLALAILALPTLLLSIDMSVLYLALPHLSSELGASLTQQLWITDIYGFVIGGLLVTMGRLGDLIGRRKLLLTGAAAFTVASVLVAYSTSAEMLIFSRVLLGVAGATIMPSTMSLIATIFKDPAQMGTAISVWMACFMGGVALGPVVGGVMLENFWWGSAFLLAVPVMLLLLATGPKLLPEHRDPAGGRLDLPSVALSMAAILPFIYGLKELAKHGWQLWYGVAVVAGLAFGLAFVRRQRRLESPLLDLKLFKLPVFRAAISIMILGGVVNGSFFLVSMFLQTVVGLSPLATGLWVVPSTAATITGVMMAPVIARKVRPGYVIAAGLVIMAAGYFVLSQLDTTSGVSLVLTGLVIGSIGAGPMGALGNALIFGSVPPERAGSASAVSETGGELGIALGVAALGSVGTAVYSAQISGALPASVPPALANTAGEGIAGAINAAQHATAPVAAELLAAGREAFTTAVNAATGVSAVLALGLAVVAAVALRKVPATGQPQAVEEPAAAEVTAAEVAQGPAAQTAQEPESAKV</sequence>
<keyword evidence="3" id="KW-1003">Cell membrane</keyword>
<feature type="transmembrane region" description="Helical" evidence="7">
    <location>
        <begin position="168"/>
        <end position="190"/>
    </location>
</feature>
<keyword evidence="6 7" id="KW-0472">Membrane</keyword>
<evidence type="ECO:0000313" key="9">
    <source>
        <dbReference type="EMBL" id="GII02095.1"/>
    </source>
</evidence>
<feature type="transmembrane region" description="Helical" evidence="7">
    <location>
        <begin position="478"/>
        <end position="498"/>
    </location>
</feature>
<feature type="transmembrane region" description="Helical" evidence="7">
    <location>
        <begin position="333"/>
        <end position="352"/>
    </location>
</feature>
<evidence type="ECO:0000256" key="7">
    <source>
        <dbReference type="SAM" id="Phobius"/>
    </source>
</evidence>
<feature type="domain" description="Major facilitator superfamily (MFS) profile" evidence="8">
    <location>
        <begin position="16"/>
        <end position="501"/>
    </location>
</feature>
<dbReference type="GO" id="GO:0005886">
    <property type="term" value="C:plasma membrane"/>
    <property type="evidence" value="ECO:0007669"/>
    <property type="project" value="UniProtKB-SubCell"/>
</dbReference>
<feature type="transmembrane region" description="Helical" evidence="7">
    <location>
        <begin position="202"/>
        <end position="219"/>
    </location>
</feature>
<keyword evidence="5 7" id="KW-1133">Transmembrane helix</keyword>
<feature type="transmembrane region" description="Helical" evidence="7">
    <location>
        <begin position="358"/>
        <end position="384"/>
    </location>
</feature>
<keyword evidence="4 7" id="KW-0812">Transmembrane</keyword>